<comment type="caution">
    <text evidence="3">The sequence shown here is derived from an EMBL/GenBank/DDBJ whole genome shotgun (WGS) entry which is preliminary data.</text>
</comment>
<feature type="region of interest" description="Disordered" evidence="1">
    <location>
        <begin position="554"/>
        <end position="574"/>
    </location>
</feature>
<dbReference type="Proteomes" id="UP000297280">
    <property type="component" value="Unassembled WGS sequence"/>
</dbReference>
<dbReference type="AlphaFoldDB" id="A0A4Z1L202"/>
<name>A0A4Z1L202_9HELO</name>
<evidence type="ECO:0000313" key="3">
    <source>
        <dbReference type="EMBL" id="TGO90736.1"/>
    </source>
</evidence>
<keyword evidence="4" id="KW-1185">Reference proteome</keyword>
<dbReference type="PANTHER" id="PTHR24148">
    <property type="entry name" value="ANKYRIN REPEAT DOMAIN-CONTAINING PROTEIN 39 HOMOLOG-RELATED"/>
    <property type="match status" value="1"/>
</dbReference>
<protein>
    <recommendedName>
        <fullName evidence="2">Heterokaryon incompatibility domain-containing protein</fullName>
    </recommendedName>
</protein>
<dbReference type="EMBL" id="PQXO01000053">
    <property type="protein sequence ID" value="TGO90736.1"/>
    <property type="molecule type" value="Genomic_DNA"/>
</dbReference>
<reference evidence="3 4" key="1">
    <citation type="submission" date="2017-12" db="EMBL/GenBank/DDBJ databases">
        <title>Comparative genomics of Botrytis spp.</title>
        <authorList>
            <person name="Valero-Jimenez C.A."/>
            <person name="Tapia P."/>
            <person name="Veloso J."/>
            <person name="Silva-Moreno E."/>
            <person name="Staats M."/>
            <person name="Valdes J.H."/>
            <person name="Van Kan J.A.L."/>
        </authorList>
    </citation>
    <scope>NUCLEOTIDE SEQUENCE [LARGE SCALE GENOMIC DNA]</scope>
    <source>
        <strain evidence="3 4">MUCL3349</strain>
    </source>
</reference>
<evidence type="ECO:0000259" key="2">
    <source>
        <dbReference type="Pfam" id="PF06985"/>
    </source>
</evidence>
<gene>
    <name evidence="3" type="ORF">BPOR_0053g00270</name>
</gene>
<dbReference type="Pfam" id="PF06985">
    <property type="entry name" value="HET"/>
    <property type="match status" value="1"/>
</dbReference>
<dbReference type="STRING" id="87229.A0A4Z1L202"/>
<evidence type="ECO:0000313" key="4">
    <source>
        <dbReference type="Proteomes" id="UP000297280"/>
    </source>
</evidence>
<feature type="compositionally biased region" description="Acidic residues" evidence="1">
    <location>
        <begin position="558"/>
        <end position="572"/>
    </location>
</feature>
<dbReference type="PANTHER" id="PTHR24148:SF73">
    <property type="entry name" value="HET DOMAIN PROTEIN (AFU_ORTHOLOGUE AFUA_8G01020)"/>
    <property type="match status" value="1"/>
</dbReference>
<organism evidence="3 4">
    <name type="scientific">Botrytis porri</name>
    <dbReference type="NCBI Taxonomy" id="87229"/>
    <lineage>
        <taxon>Eukaryota</taxon>
        <taxon>Fungi</taxon>
        <taxon>Dikarya</taxon>
        <taxon>Ascomycota</taxon>
        <taxon>Pezizomycotina</taxon>
        <taxon>Leotiomycetes</taxon>
        <taxon>Helotiales</taxon>
        <taxon>Sclerotiniaceae</taxon>
        <taxon>Botrytis</taxon>
    </lineage>
</organism>
<evidence type="ECO:0000256" key="1">
    <source>
        <dbReference type="SAM" id="MobiDB-lite"/>
    </source>
</evidence>
<sequence>MTPYTQPLSLHNREIRILILQPLSQGTPIQCTVETISLLSHPSYEALSYVWGDASIRQTITFHGTLFSVTQNLAIALYHLRLPNKSRRLWVDAICINQSDIKERNEQVTLMGEIYSLAKPVLVWLGETFEGCEEAFDLMSKIAIASEDKILEEESQTMFSFYIELVKKEWFTRLWTIQELTLADQEPLVGCGFTWTTWSVLSKVWQTVAMIEFAKMGMIMMERGDENENANKSADLQGVRTSAIKIDLLNNLRTAVTDKKGEDLQDLLLNTVTSKATEPKDRTYGLLGMMGSSDRKTITVDYNRPLGTIYADAISHIFRKGIGPSFLSGLELAGPNPLFQYSSFPSWLPRLGSESLLHSILYHPPGIGASGAGSSAINGHISPDLKTLYIRGLPIDTIAEKFTFGPDTECLAQLSRIEKMVLKAKNLANLHSHHRPYLHLFKTKEPVWRTLITNKLYTGAGREVAPEAYSEIRYTAKQEQAGMQHQSSHNDDEKIRDYRLSLLNRLPNSTFFITTTGFYGVAPSSIEIGDQLAIWFGAVAPFVLRRLGVEGRNQLHDGDDDYDDDDDDDEKEAEDKNEIFVAVTVAYVAGIMDGEIVDEVYCEDLEDDVVFTVR</sequence>
<feature type="domain" description="Heterokaryon incompatibility" evidence="2">
    <location>
        <begin position="44"/>
        <end position="179"/>
    </location>
</feature>
<dbReference type="InterPro" id="IPR052895">
    <property type="entry name" value="HetReg/Transcr_Mod"/>
</dbReference>
<dbReference type="InterPro" id="IPR010730">
    <property type="entry name" value="HET"/>
</dbReference>
<proteinExistence type="predicted"/>
<accession>A0A4Z1L202</accession>